<evidence type="ECO:0000313" key="3">
    <source>
        <dbReference type="EMBL" id="KNB74497.1"/>
    </source>
</evidence>
<dbReference type="PANTHER" id="PTHR47129:SF1">
    <property type="entry name" value="NMRA-LIKE DOMAIN-CONTAINING PROTEIN"/>
    <property type="match status" value="1"/>
</dbReference>
<dbReference type="InterPro" id="IPR052718">
    <property type="entry name" value="NmrA-type_oxidoreductase"/>
</dbReference>
<dbReference type="OrthoDB" id="152510at2"/>
<evidence type="ECO:0000313" key="2">
    <source>
        <dbReference type="EMBL" id="GED67883.1"/>
    </source>
</evidence>
<dbReference type="Proteomes" id="UP000319578">
    <property type="component" value="Unassembled WGS sequence"/>
</dbReference>
<sequence length="279" mass="31275">MTITVTGASGKLGSLIVRQLLQKVGANDITLCVRDPKKALLYQELDVGIRQIDYDSPESLQQAFTHTSRLLFISSPHMDDTVRIRQHSHVVEAAKKANVEHIIYTSFAFPEKSDISLTHLHLATEHAIRTTGIPYTFLRNALYADFIAQLGLGVATRTGELITYPGIDGFNSVTREDLALAAANILTNNAHKNQTYELTASRPWHFADLVQALTEITGAPITHREDSRADNWLYRFLSRIDTTSTTNDLETLIEKPTVSLYEAVRQILTDKREDNTRTK</sequence>
<dbReference type="RefSeq" id="WP_049736742.1">
    <property type="nucleotide sequence ID" value="NZ_BJON01000006.1"/>
</dbReference>
<keyword evidence="5" id="KW-1185">Reference proteome</keyword>
<dbReference type="AlphaFoldDB" id="A0A0K9Z0W3"/>
<organism evidence="3 4">
    <name type="scientific">Brevibacillus reuszeri</name>
    <dbReference type="NCBI Taxonomy" id="54915"/>
    <lineage>
        <taxon>Bacteria</taxon>
        <taxon>Bacillati</taxon>
        <taxon>Bacillota</taxon>
        <taxon>Bacilli</taxon>
        <taxon>Bacillales</taxon>
        <taxon>Paenibacillaceae</taxon>
        <taxon>Brevibacillus</taxon>
    </lineage>
</organism>
<protein>
    <submittedName>
        <fullName evidence="2">NAD(P)-dependent oxidoreductase</fullName>
    </submittedName>
    <submittedName>
        <fullName evidence="3">NmrA family transcriptional regulator</fullName>
    </submittedName>
</protein>
<dbReference type="STRING" id="54915.ADS79_02060"/>
<evidence type="ECO:0000313" key="5">
    <source>
        <dbReference type="Proteomes" id="UP000319578"/>
    </source>
</evidence>
<reference evidence="4" key="1">
    <citation type="submission" date="2015-07" db="EMBL/GenBank/DDBJ databases">
        <title>Genome sequencing project for genomic taxonomy and phylogenomics of Bacillus-like bacteria.</title>
        <authorList>
            <person name="Liu B."/>
            <person name="Wang J."/>
            <person name="Zhu Y."/>
            <person name="Liu G."/>
            <person name="Chen Q."/>
            <person name="Chen Z."/>
            <person name="Lan J."/>
            <person name="Che J."/>
            <person name="Ge C."/>
            <person name="Shi H."/>
            <person name="Pan Z."/>
            <person name="Liu X."/>
        </authorList>
    </citation>
    <scope>NUCLEOTIDE SEQUENCE [LARGE SCALE GENOMIC DNA]</scope>
    <source>
        <strain evidence="4">DSM 9887</strain>
    </source>
</reference>
<dbReference type="EMBL" id="BJON01000006">
    <property type="protein sequence ID" value="GED67883.1"/>
    <property type="molecule type" value="Genomic_DNA"/>
</dbReference>
<dbReference type="PANTHER" id="PTHR47129">
    <property type="entry name" value="QUINONE OXIDOREDUCTASE 2"/>
    <property type="match status" value="1"/>
</dbReference>
<gene>
    <name evidence="3" type="ORF">ADS79_02060</name>
    <name evidence="2" type="ORF">BRE01_15850</name>
</gene>
<dbReference type="InterPro" id="IPR036291">
    <property type="entry name" value="NAD(P)-bd_dom_sf"/>
</dbReference>
<dbReference type="SUPFAM" id="SSF51735">
    <property type="entry name" value="NAD(P)-binding Rossmann-fold domains"/>
    <property type="match status" value="1"/>
</dbReference>
<dbReference type="Gene3D" id="3.40.50.720">
    <property type="entry name" value="NAD(P)-binding Rossmann-like Domain"/>
    <property type="match status" value="1"/>
</dbReference>
<feature type="domain" description="NmrA-like" evidence="1">
    <location>
        <begin position="2"/>
        <end position="222"/>
    </location>
</feature>
<dbReference type="Gene3D" id="3.90.25.10">
    <property type="entry name" value="UDP-galactose 4-epimerase, domain 1"/>
    <property type="match status" value="1"/>
</dbReference>
<comment type="caution">
    <text evidence="3">The sequence shown here is derived from an EMBL/GenBank/DDBJ whole genome shotgun (WGS) entry which is preliminary data.</text>
</comment>
<dbReference type="Pfam" id="PF05368">
    <property type="entry name" value="NmrA"/>
    <property type="match status" value="1"/>
</dbReference>
<reference evidence="2 5" key="3">
    <citation type="submission" date="2019-06" db="EMBL/GenBank/DDBJ databases">
        <title>Whole genome shotgun sequence of Brevibacillus reuszeri NBRC 15719.</title>
        <authorList>
            <person name="Hosoyama A."/>
            <person name="Uohara A."/>
            <person name="Ohji S."/>
            <person name="Ichikawa N."/>
        </authorList>
    </citation>
    <scope>NUCLEOTIDE SEQUENCE [LARGE SCALE GENOMIC DNA]</scope>
    <source>
        <strain evidence="2 5">NBRC 15719</strain>
    </source>
</reference>
<reference evidence="3" key="2">
    <citation type="submission" date="2015-07" db="EMBL/GenBank/DDBJ databases">
        <title>MeaNS - Measles Nucleotide Surveillance Program.</title>
        <authorList>
            <person name="Tran T."/>
            <person name="Druce J."/>
        </authorList>
    </citation>
    <scope>NUCLEOTIDE SEQUENCE</scope>
    <source>
        <strain evidence="3">DSM 9887</strain>
    </source>
</reference>
<dbReference type="InterPro" id="IPR008030">
    <property type="entry name" value="NmrA-like"/>
</dbReference>
<name>A0A0K9Z0W3_9BACL</name>
<evidence type="ECO:0000259" key="1">
    <source>
        <dbReference type="Pfam" id="PF05368"/>
    </source>
</evidence>
<dbReference type="Proteomes" id="UP000036834">
    <property type="component" value="Unassembled WGS sequence"/>
</dbReference>
<proteinExistence type="predicted"/>
<evidence type="ECO:0000313" key="4">
    <source>
        <dbReference type="Proteomes" id="UP000036834"/>
    </source>
</evidence>
<dbReference type="EMBL" id="LGIQ01000002">
    <property type="protein sequence ID" value="KNB74497.1"/>
    <property type="molecule type" value="Genomic_DNA"/>
</dbReference>
<dbReference type="PATRIC" id="fig|54915.3.peg.5567"/>
<accession>A0A0K9Z0W3</accession>